<evidence type="ECO:0000313" key="1">
    <source>
        <dbReference type="EMBL" id="MDV7021797.1"/>
    </source>
</evidence>
<keyword evidence="2" id="KW-1185">Reference proteome</keyword>
<organism evidence="1 2">
    <name type="scientific">Atlantibacter subterraneus</name>
    <dbReference type="NCBI Taxonomy" id="255519"/>
    <lineage>
        <taxon>Bacteria</taxon>
        <taxon>Pseudomonadati</taxon>
        <taxon>Pseudomonadota</taxon>
        <taxon>Gammaproteobacteria</taxon>
        <taxon>Enterobacterales</taxon>
        <taxon>Enterobacteriaceae</taxon>
        <taxon>Atlantibacter</taxon>
    </lineage>
</organism>
<sequence length="157" mass="17912">MTIRKIFIYLLALFLLAGVTAGTVYGWQYWQRAHFNCTGETFIERPPMKANMVVKYIFNGDNGVAVLRGEIQPENAEPIAVNHNVFFTFTRKGNDYFLISKEVVSSTGGMTDTPLLLATLPQFYLRANVTFYLNINKVSHDGWMFYTSRTPSLYCRG</sequence>
<accession>A0ABU4DZS2</accession>
<dbReference type="EMBL" id="JAWLOF010000002">
    <property type="protein sequence ID" value="MDV7021797.1"/>
    <property type="molecule type" value="Genomic_DNA"/>
</dbReference>
<protein>
    <submittedName>
        <fullName evidence="1">Uncharacterized protein</fullName>
    </submittedName>
</protein>
<gene>
    <name evidence="1" type="ORF">R4P48_03760</name>
</gene>
<name>A0ABU4DZS2_9ENTR</name>
<reference evidence="1 2" key="1">
    <citation type="submission" date="2023-10" db="EMBL/GenBank/DDBJ databases">
        <authorList>
            <person name="Dale J."/>
        </authorList>
    </citation>
    <scope>NUCLEOTIDE SEQUENCE [LARGE SCALE GENOMIC DNA]</scope>
    <source>
        <strain evidence="1 2">2023EL-00970</strain>
    </source>
</reference>
<dbReference type="RefSeq" id="WP_225989890.1">
    <property type="nucleotide sequence ID" value="NZ_CP100494.1"/>
</dbReference>
<evidence type="ECO:0000313" key="2">
    <source>
        <dbReference type="Proteomes" id="UP001187066"/>
    </source>
</evidence>
<dbReference type="Proteomes" id="UP001187066">
    <property type="component" value="Unassembled WGS sequence"/>
</dbReference>
<proteinExistence type="predicted"/>
<dbReference type="GeneID" id="84665813"/>
<comment type="caution">
    <text evidence="1">The sequence shown here is derived from an EMBL/GenBank/DDBJ whole genome shotgun (WGS) entry which is preliminary data.</text>
</comment>